<evidence type="ECO:0000313" key="1">
    <source>
        <dbReference type="EMBL" id="KAK7240123.1"/>
    </source>
</evidence>
<protein>
    <submittedName>
        <fullName evidence="1">Uncharacterized protein</fullName>
    </submittedName>
</protein>
<gene>
    <name evidence="1" type="ORF">SO694_00117069</name>
</gene>
<accession>A0ABR1FWE5</accession>
<keyword evidence="2" id="KW-1185">Reference proteome</keyword>
<organism evidence="1 2">
    <name type="scientific">Aureococcus anophagefferens</name>
    <name type="common">Harmful bloom alga</name>
    <dbReference type="NCBI Taxonomy" id="44056"/>
    <lineage>
        <taxon>Eukaryota</taxon>
        <taxon>Sar</taxon>
        <taxon>Stramenopiles</taxon>
        <taxon>Ochrophyta</taxon>
        <taxon>Pelagophyceae</taxon>
        <taxon>Pelagomonadales</taxon>
        <taxon>Pelagomonadaceae</taxon>
        <taxon>Aureococcus</taxon>
    </lineage>
</organism>
<evidence type="ECO:0000313" key="2">
    <source>
        <dbReference type="Proteomes" id="UP001363151"/>
    </source>
</evidence>
<comment type="caution">
    <text evidence="1">The sequence shown here is derived from an EMBL/GenBank/DDBJ whole genome shotgun (WGS) entry which is preliminary data.</text>
</comment>
<sequence>MDRLLAGGQGSSRPIAIGAEPLDPLRPGTDTANSWHGSSPAFIGAADDDVTRAPVIGSMPVSSRLQSSLPPLTLPASVGDATATISLSVSLRSSDGKLGSGSGSGGTAASLIGALSLGDKGGSEAGSLRALSLLESSEFKSHVLQRRRLNSADLPPRPPPPPPGRDVDDLEIDDEALGMADDDQFGFEMEHHAPAN</sequence>
<reference evidence="1 2" key="1">
    <citation type="submission" date="2024-03" db="EMBL/GenBank/DDBJ databases">
        <title>Aureococcus anophagefferens CCMP1851 and Kratosvirus quantuckense: Draft genome of a second virus-susceptible host strain in the model system.</title>
        <authorList>
            <person name="Chase E."/>
            <person name="Truchon A.R."/>
            <person name="Schepens W."/>
            <person name="Wilhelm S.W."/>
        </authorList>
    </citation>
    <scope>NUCLEOTIDE SEQUENCE [LARGE SCALE GENOMIC DNA]</scope>
    <source>
        <strain evidence="1 2">CCMP1851</strain>
    </source>
</reference>
<proteinExistence type="predicted"/>
<dbReference type="Proteomes" id="UP001363151">
    <property type="component" value="Unassembled WGS sequence"/>
</dbReference>
<dbReference type="EMBL" id="JBBJCI010000216">
    <property type="protein sequence ID" value="KAK7240123.1"/>
    <property type="molecule type" value="Genomic_DNA"/>
</dbReference>
<dbReference type="KEGG" id="aaf:AURANDRAFT_61254"/>
<name>A0ABR1FWE5_AURAN</name>